<dbReference type="InterPro" id="IPR013491">
    <property type="entry name" value="Tape_meas_N"/>
</dbReference>
<dbReference type="PANTHER" id="PTHR38812">
    <property type="entry name" value="MU-LIKE PROPHAGE FLUMU PROTEIN GP42"/>
    <property type="match status" value="1"/>
</dbReference>
<feature type="domain" description="Tape measure protein N-terminal" evidence="2">
    <location>
        <begin position="89"/>
        <end position="274"/>
    </location>
</feature>
<protein>
    <submittedName>
        <fullName evidence="4">Phage-related protein</fullName>
    </submittedName>
</protein>
<evidence type="ECO:0000313" key="3">
    <source>
        <dbReference type="EMBL" id="AMD85118.1"/>
    </source>
</evidence>
<reference evidence="4 6" key="2">
    <citation type="submission" date="2017-06" db="EMBL/GenBank/DDBJ databases">
        <authorList>
            <consortium name="Pathogen Informatics"/>
        </authorList>
    </citation>
    <scope>NUCLEOTIDE SEQUENCE [LARGE SCALE GENOMIC DNA]</scope>
    <source>
        <strain evidence="4 6">NCTC12947</strain>
    </source>
</reference>
<accession>A0AAX2GVG0</accession>
<dbReference type="EMBL" id="CP014227">
    <property type="protein sequence ID" value="AMD85118.1"/>
    <property type="molecule type" value="Genomic_DNA"/>
</dbReference>
<dbReference type="KEGG" id="chg:AXF12_06050"/>
<proteinExistence type="predicted"/>
<evidence type="ECO:0000313" key="5">
    <source>
        <dbReference type="Proteomes" id="UP000065822"/>
    </source>
</evidence>
<sequence>MNNNEGSINFEIGLDTKKFQDNLKEIERKFKELEEKFNKPNIPTPEIPKIPDAPKATREAQALADALRNVKRVAGTLFVLGGAQQFVSQLVNVRDEFQRLEISFATMLQSKDKANKLMAEMVDLAAHTPFSMTEVAEGAKRLLAFQIPAEQVTDTLRRMGDVAAGLSVPMSQLIHVYGQVKAQGRLLTNDLYQFTNAGIPIIAELSKVTGKAENEIKDMVTAGKIGFSEIQQVFQNMTNQGGLFYNLTAEQSKSLGGQISNLKDNIEQMFNEMGKATEGTISSAISGVAYLVEHYKQVGKVISVLVATYGTYKASLIAQGVAQQIVTKYGVIDAATKKLQIRATIQAMLAQNSLTKAMLANPYTLVAAAVVGLIAAIWQFSNATTAAEQAQESFNKEMSKLSDLRDKERQQVDDLLSTLKDETKSRGEQNQALLKLQALYPAIFKQYQTEAELLNKIGEARQKAYADIDESDAKRKEDYVRRLEDRLKTLKDSSANANGTDLYSAYKKDKEIQAVEAELAKARRATAWTKTQNKINELSNLSPEEQRRQQALIREEINRRKNAQVGVGQKQIPLTMPAFQSTGYEQFDFKDLGLINQKTDSFLKVSKAQITTFDDLLKKRAELQKGINNIKAQLTAKGANVNDETLNKQLAEQEAALKAVNTQIEKLETKSTKKGGTKTTKAEKTPYDIEAEKRRIERQQEDLHFANEEQRIQQLEEGYDKEDELIRLRYEQRKINIQRLEQDALATLIAERKKQYEYEHGNAKGFDPSVVQLDEATKGEFTQMRNYNEAEKLQAQDKLYQALLDKYKTYAEEEASINKKYAEERAALEKQLTGETLKQRLAESKKAQNKELFELQRKYKAEGKIVGRLFEDFSKKSLKDLEELFKAATEEFAKVKDELDPDNLAAYTNRLEQLKEKLRDTRPFFQQFAQDIKTMFGGKGVEKGEAANRFVKGLGSLSNMSGSLTSFVGDLYSMFGGSGLKQANILGQSMTNMLSGAASFAGLGATLGTAVSAGSSAGPIGAAIGAVVGLAIGGIKSAINNMAEAREEAARVAQYAKDTALFLQQQKWSDEYIYKENNKEVFEDKKIERARKQMQELSRLSADMKNKINNELRGIRVLDWVETHGGIKSWWKKTTDHHKDILDKYKEIVTKEGDINVELAKNLIKQELVRDEHLEQLKKMVAEQEQINKLREDINKYFKDVFGEFGNDLIDAAWDAVRQGEDAMKYFGTAVEKIVSKIGKQLILESFFKDKLEEIANKAKGIIGSNNADSEKMRSLQTLLASEKGALENRVRGAEFWFKEWQKMEKDLGIAPDDTKQRTAQTKGFQAMGQDTANELNARFTLMTELQRVSNEEIKKMTASALKAKENLDTLRENSLKSLFHLANIDANTYTLHQMSKDMANIKNSFEEIKLHGIKVK</sequence>
<feature type="coiled-coil region" evidence="1">
    <location>
        <begin position="811"/>
        <end position="898"/>
    </location>
</feature>
<dbReference type="EMBL" id="LT906449">
    <property type="protein sequence ID" value="SNV04867.1"/>
    <property type="molecule type" value="Genomic_DNA"/>
</dbReference>
<dbReference type="InterPro" id="IPR053058">
    <property type="entry name" value="Mulikevirus_tape_measure"/>
</dbReference>
<evidence type="ECO:0000313" key="6">
    <source>
        <dbReference type="Proteomes" id="UP000215539"/>
    </source>
</evidence>
<reference evidence="3 5" key="1">
    <citation type="submission" date="2016-02" db="EMBL/GenBank/DDBJ databases">
        <authorList>
            <person name="Holder M.E."/>
            <person name="Ajami N.J."/>
            <person name="Petrosino J.F."/>
        </authorList>
    </citation>
    <scope>NUCLEOTIDE SEQUENCE [LARGE SCALE GENOMIC DNA]</scope>
    <source>
        <strain evidence="3 5">CCUG 32990</strain>
    </source>
</reference>
<gene>
    <name evidence="3" type="ORF">AXF12_06050</name>
    <name evidence="4" type="ORF">SAMEA44541418_00504</name>
</gene>
<dbReference type="Proteomes" id="UP000215539">
    <property type="component" value="Chromosome 1"/>
</dbReference>
<dbReference type="Pfam" id="PF20155">
    <property type="entry name" value="TMP_3"/>
    <property type="match status" value="1"/>
</dbReference>
<dbReference type="Proteomes" id="UP000065822">
    <property type="component" value="Chromosome"/>
</dbReference>
<feature type="coiled-coil region" evidence="1">
    <location>
        <begin position="473"/>
        <end position="500"/>
    </location>
</feature>
<keyword evidence="5" id="KW-1185">Reference proteome</keyword>
<evidence type="ECO:0000259" key="2">
    <source>
        <dbReference type="Pfam" id="PF20155"/>
    </source>
</evidence>
<evidence type="ECO:0000313" key="4">
    <source>
        <dbReference type="EMBL" id="SNV04867.1"/>
    </source>
</evidence>
<organism evidence="4 6">
    <name type="scientific">Capnocytophaga haemolytica</name>
    <dbReference type="NCBI Taxonomy" id="45243"/>
    <lineage>
        <taxon>Bacteria</taxon>
        <taxon>Pseudomonadati</taxon>
        <taxon>Bacteroidota</taxon>
        <taxon>Flavobacteriia</taxon>
        <taxon>Flavobacteriales</taxon>
        <taxon>Flavobacteriaceae</taxon>
        <taxon>Capnocytophaga</taxon>
    </lineage>
</organism>
<evidence type="ECO:0000256" key="1">
    <source>
        <dbReference type="SAM" id="Coils"/>
    </source>
</evidence>
<dbReference type="PANTHER" id="PTHR38812:SF2">
    <property type="entry name" value="MU-LIKE PROPHAGE FLUMU PROTEIN GP42"/>
    <property type="match status" value="1"/>
</dbReference>
<dbReference type="RefSeq" id="WP_066429214.1">
    <property type="nucleotide sequence ID" value="NZ_CP014227.1"/>
</dbReference>
<keyword evidence="1" id="KW-0175">Coiled coil</keyword>
<feature type="coiled-coil region" evidence="1">
    <location>
        <begin position="613"/>
        <end position="725"/>
    </location>
</feature>
<name>A0AAX2GVG0_9FLAO</name>